<dbReference type="InterPro" id="IPR019290">
    <property type="entry name" value="GlycosylTrfase-like_prok"/>
</dbReference>
<dbReference type="Gene3D" id="3.90.550.10">
    <property type="entry name" value="Spore Coat Polysaccharide Biosynthesis Protein SpsA, Chain A"/>
    <property type="match status" value="1"/>
</dbReference>
<accession>X1BP73</accession>
<gene>
    <name evidence="2" type="ORF">S01H4_39231</name>
</gene>
<dbReference type="Pfam" id="PF10111">
    <property type="entry name" value="Glyco_tranf_2_2"/>
    <property type="match status" value="1"/>
</dbReference>
<evidence type="ECO:0000259" key="1">
    <source>
        <dbReference type="Pfam" id="PF10111"/>
    </source>
</evidence>
<dbReference type="PANTHER" id="PTHR43685">
    <property type="entry name" value="GLYCOSYLTRANSFERASE"/>
    <property type="match status" value="1"/>
</dbReference>
<dbReference type="SUPFAM" id="SSF53448">
    <property type="entry name" value="Nucleotide-diphospho-sugar transferases"/>
    <property type="match status" value="1"/>
</dbReference>
<evidence type="ECO:0000313" key="2">
    <source>
        <dbReference type="EMBL" id="GAG97709.1"/>
    </source>
</evidence>
<feature type="domain" description="Glycosyltransferase 2-like prokaryotic type" evidence="1">
    <location>
        <begin position="5"/>
        <end position="118"/>
    </location>
</feature>
<dbReference type="InterPro" id="IPR029044">
    <property type="entry name" value="Nucleotide-diphossugar_trans"/>
</dbReference>
<reference evidence="2" key="1">
    <citation type="journal article" date="2014" name="Front. Microbiol.">
        <title>High frequency of phylogenetically diverse reductive dehalogenase-homologous genes in deep subseafloor sedimentary metagenomes.</title>
        <authorList>
            <person name="Kawai M."/>
            <person name="Futagami T."/>
            <person name="Toyoda A."/>
            <person name="Takaki Y."/>
            <person name="Nishi S."/>
            <person name="Hori S."/>
            <person name="Arai W."/>
            <person name="Tsubouchi T."/>
            <person name="Morono Y."/>
            <person name="Uchiyama I."/>
            <person name="Ito T."/>
            <person name="Fujiyama A."/>
            <person name="Inagaki F."/>
            <person name="Takami H."/>
        </authorList>
    </citation>
    <scope>NUCLEOTIDE SEQUENCE</scope>
    <source>
        <strain evidence="2">Expedition CK06-06</strain>
    </source>
</reference>
<protein>
    <recommendedName>
        <fullName evidence="1">Glycosyltransferase 2-like prokaryotic type domain-containing protein</fullName>
    </recommendedName>
</protein>
<feature type="non-terminal residue" evidence="2">
    <location>
        <position position="135"/>
    </location>
</feature>
<comment type="caution">
    <text evidence="2">The sequence shown here is derived from an EMBL/GenBank/DDBJ whole genome shotgun (WGS) entry which is preliminary data.</text>
</comment>
<proteinExistence type="predicted"/>
<name>X1BP73_9ZZZZ</name>
<organism evidence="2">
    <name type="scientific">marine sediment metagenome</name>
    <dbReference type="NCBI Taxonomy" id="412755"/>
    <lineage>
        <taxon>unclassified sequences</taxon>
        <taxon>metagenomes</taxon>
        <taxon>ecological metagenomes</taxon>
    </lineage>
</organism>
<dbReference type="AlphaFoldDB" id="X1BP73"/>
<dbReference type="PANTHER" id="PTHR43685:SF11">
    <property type="entry name" value="GLYCOSYLTRANSFERASE TAGX-RELATED"/>
    <property type="match status" value="1"/>
</dbReference>
<sequence length="135" mass="15850">MPFTSKGEYIAFCDDDDIWLPEKLEKQIKVFQISNETAMVYTRFRTIEEDIISNRIFPKNGKYKSGDIFKALYIWRFIACSSVMDKRSVLDQVGLFDTDPDLIAIEDTDLWLRIALKHIIKCTDNSPLFLYRIQP</sequence>
<dbReference type="InterPro" id="IPR050834">
    <property type="entry name" value="Glycosyltransf_2"/>
</dbReference>
<dbReference type="EMBL" id="BART01021226">
    <property type="protein sequence ID" value="GAG97709.1"/>
    <property type="molecule type" value="Genomic_DNA"/>
</dbReference>